<dbReference type="InterPro" id="IPR051722">
    <property type="entry name" value="Endocytosis_PI4K-reg_protein"/>
</dbReference>
<dbReference type="PANTHER" id="PTHR23083">
    <property type="entry name" value="TETRATRICOPEPTIDE REPEAT PROTEIN, TPR"/>
    <property type="match status" value="1"/>
</dbReference>
<sequence length="229" mass="26457">RFNAHSHLPCTSSTSNIPATVEKFRYLLRFVETPSTRSLRQFLSCQFAELLLRGLTNNTFHKYDMGPEKTPIIHTRGWVSPQRYPAHRFVPDSLMREAVLMLLISEHIASQEVILNRPSEVSDARFMHSFNNTSAVYDLLAIALARTGNFVFLSRTLEKSLKFSYREFHIWYQFALSLISARKASSTIFSLNTVYICILRSFITFPCLPFSGKAFSVSPKYKFLQRRLI</sequence>
<organism evidence="2 3">
    <name type="scientific">Fasciola gigantica</name>
    <name type="common">Giant liver fluke</name>
    <dbReference type="NCBI Taxonomy" id="46835"/>
    <lineage>
        <taxon>Eukaryota</taxon>
        <taxon>Metazoa</taxon>
        <taxon>Spiralia</taxon>
        <taxon>Lophotrochozoa</taxon>
        <taxon>Platyhelminthes</taxon>
        <taxon>Trematoda</taxon>
        <taxon>Digenea</taxon>
        <taxon>Plagiorchiida</taxon>
        <taxon>Echinostomata</taxon>
        <taxon>Echinostomatoidea</taxon>
        <taxon>Fasciolidae</taxon>
        <taxon>Fasciola</taxon>
    </lineage>
</organism>
<feature type="non-terminal residue" evidence="2">
    <location>
        <position position="1"/>
    </location>
</feature>
<dbReference type="PANTHER" id="PTHR23083:SF464">
    <property type="entry name" value="TETRATRICOPEPTIDE REPEAT DOMAIN 7, ISOFORM A"/>
    <property type="match status" value="1"/>
</dbReference>
<evidence type="ECO:0000313" key="2">
    <source>
        <dbReference type="EMBL" id="TPP58729.1"/>
    </source>
</evidence>
<feature type="domain" description="Tetratricopeptide repeat protein 7 N-terminal" evidence="1">
    <location>
        <begin position="16"/>
        <end position="157"/>
    </location>
</feature>
<protein>
    <submittedName>
        <fullName evidence="2">Tetratricopeptide repeat protein 7B</fullName>
    </submittedName>
</protein>
<name>A0A504YEQ1_FASGI</name>
<dbReference type="GO" id="GO:0005886">
    <property type="term" value="C:plasma membrane"/>
    <property type="evidence" value="ECO:0007669"/>
    <property type="project" value="TreeGrafter"/>
</dbReference>
<reference evidence="2 3" key="1">
    <citation type="submission" date="2019-04" db="EMBL/GenBank/DDBJ databases">
        <title>Annotation for the trematode Fasciola gigantica.</title>
        <authorList>
            <person name="Choi Y.-J."/>
        </authorList>
    </citation>
    <scope>NUCLEOTIDE SEQUENCE [LARGE SCALE GENOMIC DNA]</scope>
    <source>
        <strain evidence="2">Uganda_cow_1</strain>
    </source>
</reference>
<dbReference type="OrthoDB" id="29013at2759"/>
<accession>A0A504YEQ1</accession>
<comment type="caution">
    <text evidence="2">The sequence shown here is derived from an EMBL/GenBank/DDBJ whole genome shotgun (WGS) entry which is preliminary data.</text>
</comment>
<dbReference type="AlphaFoldDB" id="A0A504YEQ1"/>
<dbReference type="GO" id="GO:0046854">
    <property type="term" value="P:phosphatidylinositol phosphate biosynthetic process"/>
    <property type="evidence" value="ECO:0007669"/>
    <property type="project" value="TreeGrafter"/>
</dbReference>
<keyword evidence="3" id="KW-1185">Reference proteome</keyword>
<proteinExistence type="predicted"/>
<dbReference type="Proteomes" id="UP000316759">
    <property type="component" value="Unassembled WGS sequence"/>
</dbReference>
<evidence type="ECO:0000259" key="1">
    <source>
        <dbReference type="Pfam" id="PF19440"/>
    </source>
</evidence>
<dbReference type="Pfam" id="PF19440">
    <property type="entry name" value="TTC7_N"/>
    <property type="match status" value="1"/>
</dbReference>
<gene>
    <name evidence="2" type="ORF">FGIG_05362</name>
</gene>
<dbReference type="STRING" id="46835.A0A504YEQ1"/>
<dbReference type="GO" id="GO:0072659">
    <property type="term" value="P:protein localization to plasma membrane"/>
    <property type="evidence" value="ECO:0007669"/>
    <property type="project" value="TreeGrafter"/>
</dbReference>
<evidence type="ECO:0000313" key="3">
    <source>
        <dbReference type="Proteomes" id="UP000316759"/>
    </source>
</evidence>
<dbReference type="InterPro" id="IPR045819">
    <property type="entry name" value="TTC7_N"/>
</dbReference>
<dbReference type="EMBL" id="SUNJ01011643">
    <property type="protein sequence ID" value="TPP58729.1"/>
    <property type="molecule type" value="Genomic_DNA"/>
</dbReference>